<dbReference type="RefSeq" id="WP_084391338.1">
    <property type="nucleotide sequence ID" value="NZ_BMKF01000002.1"/>
</dbReference>
<proteinExistence type="predicted"/>
<gene>
    <name evidence="2" type="ORF">GCM10011503_27780</name>
</gene>
<evidence type="ECO:0000313" key="3">
    <source>
        <dbReference type="Proteomes" id="UP000628854"/>
    </source>
</evidence>
<keyword evidence="3" id="KW-1185">Reference proteome</keyword>
<reference evidence="3" key="1">
    <citation type="journal article" date="2019" name="Int. J. Syst. Evol. Microbiol.">
        <title>The Global Catalogue of Microorganisms (GCM) 10K type strain sequencing project: providing services to taxonomists for standard genome sequencing and annotation.</title>
        <authorList>
            <consortium name="The Broad Institute Genomics Platform"/>
            <consortium name="The Broad Institute Genome Sequencing Center for Infectious Disease"/>
            <person name="Wu L."/>
            <person name="Ma J."/>
        </authorList>
    </citation>
    <scope>NUCLEOTIDE SEQUENCE [LARGE SCALE GENOMIC DNA]</scope>
    <source>
        <strain evidence="3">CGMCC 1.15928</strain>
    </source>
</reference>
<evidence type="ECO:0008006" key="4">
    <source>
        <dbReference type="Google" id="ProtNLM"/>
    </source>
</evidence>
<organism evidence="2 3">
    <name type="scientific">Henriciella pelagia</name>
    <dbReference type="NCBI Taxonomy" id="1977912"/>
    <lineage>
        <taxon>Bacteria</taxon>
        <taxon>Pseudomonadati</taxon>
        <taxon>Pseudomonadota</taxon>
        <taxon>Alphaproteobacteria</taxon>
        <taxon>Hyphomonadales</taxon>
        <taxon>Hyphomonadaceae</taxon>
        <taxon>Henriciella</taxon>
    </lineage>
</organism>
<dbReference type="SUPFAM" id="SSF81324">
    <property type="entry name" value="Voltage-gated potassium channels"/>
    <property type="match status" value="1"/>
</dbReference>
<keyword evidence="1" id="KW-1133">Transmembrane helix</keyword>
<keyword evidence="1" id="KW-0472">Membrane</keyword>
<feature type="transmembrane region" description="Helical" evidence="1">
    <location>
        <begin position="44"/>
        <end position="67"/>
    </location>
</feature>
<evidence type="ECO:0000256" key="1">
    <source>
        <dbReference type="SAM" id="Phobius"/>
    </source>
</evidence>
<sequence>MACWFGTFSGAYTGSVADLIYFSGMTFVTLGFTQMETSGSIRLVAMMQSLGGFMILTWSATFIYSVWQDSVKRHQPD</sequence>
<name>A0ABQ1JUK5_9PROT</name>
<dbReference type="Proteomes" id="UP000628854">
    <property type="component" value="Unassembled WGS sequence"/>
</dbReference>
<comment type="caution">
    <text evidence="2">The sequence shown here is derived from an EMBL/GenBank/DDBJ whole genome shotgun (WGS) entry which is preliminary data.</text>
</comment>
<keyword evidence="1" id="KW-0812">Transmembrane</keyword>
<dbReference type="EMBL" id="BMKF01000002">
    <property type="protein sequence ID" value="GGB77437.1"/>
    <property type="molecule type" value="Genomic_DNA"/>
</dbReference>
<accession>A0ABQ1JUK5</accession>
<evidence type="ECO:0000313" key="2">
    <source>
        <dbReference type="EMBL" id="GGB77437.1"/>
    </source>
</evidence>
<protein>
    <recommendedName>
        <fullName evidence="4">Potassium channel domain-containing protein</fullName>
    </recommendedName>
</protein>
<feature type="transmembrane region" description="Helical" evidence="1">
    <location>
        <begin position="12"/>
        <end position="32"/>
    </location>
</feature>